<feature type="compositionally biased region" description="Low complexity" evidence="8">
    <location>
        <begin position="528"/>
        <end position="537"/>
    </location>
</feature>
<feature type="binding site" evidence="7">
    <location>
        <begin position="315"/>
        <end position="319"/>
    </location>
    <ligand>
        <name>ATP</name>
        <dbReference type="ChEBI" id="CHEBI:30616"/>
    </ligand>
</feature>
<evidence type="ECO:0000256" key="3">
    <source>
        <dbReference type="ARBA" id="ARBA00022741"/>
    </source>
</evidence>
<dbReference type="InterPro" id="IPR014746">
    <property type="entry name" value="Gln_synth/guanido_kin_cat_dom"/>
</dbReference>
<keyword evidence="3 7" id="KW-0547">Nucleotide-binding</keyword>
<evidence type="ECO:0008006" key="13">
    <source>
        <dbReference type="Google" id="ProtNLM"/>
    </source>
</evidence>
<protein>
    <recommendedName>
        <fullName evidence="13">Arginine kinase</fullName>
    </recommendedName>
</protein>
<dbReference type="SUPFAM" id="SSF55931">
    <property type="entry name" value="Glutamine synthetase/guanido kinase"/>
    <property type="match status" value="1"/>
</dbReference>
<comment type="caution">
    <text evidence="7">Lacks conserved residue(s) required for the propagation of feature annotation.</text>
</comment>
<feature type="binding site" evidence="7">
    <location>
        <begin position="352"/>
        <end position="357"/>
    </location>
    <ligand>
        <name>ATP</name>
        <dbReference type="ChEBI" id="CHEBI:30616"/>
    </ligand>
</feature>
<dbReference type="Pfam" id="PF02807">
    <property type="entry name" value="ATP-gua_PtransN"/>
    <property type="match status" value="1"/>
</dbReference>
<proteinExistence type="inferred from homology"/>
<dbReference type="PROSITE" id="PS51510">
    <property type="entry name" value="PHOSPHAGEN_KINASE_C"/>
    <property type="match status" value="1"/>
</dbReference>
<sequence>MSGDSRDLRLGSLESGFAADGSEKLPDLSEHKNLAAEVLSKVPGLYDRLKDRKTKLGITLARCIKAAVDTPDSPDACLFAGDEDCFEDFAEVFDVVIARMHGLLPPGEVNCTVRPQHPAAQPVKPAGAKLDVSARILHSVQLRAARNIRGFRFCPAMDRNERAEVEMLVAKALRGLAPAVSGVYLPLRQSVSYAPRAGGMDEFEELRLKAAGLHFELPESQPVLASGTCGEWPHGRGVFASSDRKLAVWINHQEHLTLMMVGDDMYQAYRDLQRALQGLGEILRRRKPGQTQAFASSERLGFLTSNLYGLGCSLQASAILKLPRLAAMEVSHPSSAAGSWRSWAGLMRVQVEPVSSLDGHAVEGCFKISNMDTFNVSDAEVLDVVHEVAGRLILAEQQITSLADSDALFPILTSVLSAAKEGRESRQSILSVISGVITDCGDNVAQDVVALLMKEQSRPGTQESIIEEDKEIADLKDRLKCAMYSKLQDGSLEEAIDTASTSGGAMHFSDLPPLPPPPEEMGRAAPWRQRSSSPSRR</sequence>
<evidence type="ECO:0000256" key="8">
    <source>
        <dbReference type="SAM" id="MobiDB-lite"/>
    </source>
</evidence>
<reference evidence="11" key="1">
    <citation type="submission" date="2023-08" db="EMBL/GenBank/DDBJ databases">
        <authorList>
            <person name="Chen Y."/>
            <person name="Shah S."/>
            <person name="Dougan E. K."/>
            <person name="Thang M."/>
            <person name="Chan C."/>
        </authorList>
    </citation>
    <scope>NUCLEOTIDE SEQUENCE</scope>
</reference>
<dbReference type="AlphaFoldDB" id="A0AA36IWY7"/>
<gene>
    <name evidence="11" type="ORF">EVOR1521_LOCUS19057</name>
</gene>
<comment type="caution">
    <text evidence="11">The sequence shown here is derived from an EMBL/GenBank/DDBJ whole genome shotgun (WGS) entry which is preliminary data.</text>
</comment>
<accession>A0AA36IWY7</accession>
<name>A0AA36IWY7_9DINO</name>
<dbReference type="GO" id="GO:0005615">
    <property type="term" value="C:extracellular space"/>
    <property type="evidence" value="ECO:0007669"/>
    <property type="project" value="TreeGrafter"/>
</dbReference>
<dbReference type="InterPro" id="IPR022414">
    <property type="entry name" value="ATP-guanido_PTrfase_cat"/>
</dbReference>
<evidence type="ECO:0000313" key="12">
    <source>
        <dbReference type="Proteomes" id="UP001178507"/>
    </source>
</evidence>
<dbReference type="SUPFAM" id="SSF48034">
    <property type="entry name" value="Guanido kinase N-terminal domain"/>
    <property type="match status" value="1"/>
</dbReference>
<keyword evidence="4 7" id="KW-0418">Kinase</keyword>
<evidence type="ECO:0000256" key="1">
    <source>
        <dbReference type="ARBA" id="ARBA00006798"/>
    </source>
</evidence>
<evidence type="ECO:0000256" key="5">
    <source>
        <dbReference type="ARBA" id="ARBA00022840"/>
    </source>
</evidence>
<dbReference type="PROSITE" id="PS51509">
    <property type="entry name" value="PHOSPHAGEN_KINASE_N"/>
    <property type="match status" value="1"/>
</dbReference>
<keyword evidence="2 7" id="KW-0808">Transferase</keyword>
<dbReference type="PANTHER" id="PTHR11547">
    <property type="entry name" value="ARGININE OR CREATINE KINASE"/>
    <property type="match status" value="1"/>
</dbReference>
<dbReference type="GO" id="GO:0046314">
    <property type="term" value="P:phosphocreatine biosynthetic process"/>
    <property type="evidence" value="ECO:0007669"/>
    <property type="project" value="InterPro"/>
</dbReference>
<feature type="domain" description="Phosphagen kinase N-terminal" evidence="9">
    <location>
        <begin position="17"/>
        <end position="102"/>
    </location>
</feature>
<dbReference type="InterPro" id="IPR000749">
    <property type="entry name" value="ATP-guanido_PTrfase"/>
</dbReference>
<dbReference type="Gene3D" id="3.30.590.10">
    <property type="entry name" value="Glutamine synthetase/guanido kinase, catalytic domain"/>
    <property type="match status" value="1"/>
</dbReference>
<keyword evidence="12" id="KW-1185">Reference proteome</keyword>
<dbReference type="GO" id="GO:0005524">
    <property type="term" value="F:ATP binding"/>
    <property type="evidence" value="ECO:0007669"/>
    <property type="project" value="UniProtKB-UniRule"/>
</dbReference>
<organism evidence="11 12">
    <name type="scientific">Effrenium voratum</name>
    <dbReference type="NCBI Taxonomy" id="2562239"/>
    <lineage>
        <taxon>Eukaryota</taxon>
        <taxon>Sar</taxon>
        <taxon>Alveolata</taxon>
        <taxon>Dinophyceae</taxon>
        <taxon>Suessiales</taxon>
        <taxon>Symbiodiniaceae</taxon>
        <taxon>Effrenium</taxon>
    </lineage>
</organism>
<keyword evidence="5 7" id="KW-0067">ATP-binding</keyword>
<evidence type="ECO:0000259" key="9">
    <source>
        <dbReference type="PROSITE" id="PS51509"/>
    </source>
</evidence>
<evidence type="ECO:0000256" key="2">
    <source>
        <dbReference type="ARBA" id="ARBA00022679"/>
    </source>
</evidence>
<evidence type="ECO:0000256" key="4">
    <source>
        <dbReference type="ARBA" id="ARBA00022777"/>
    </source>
</evidence>
<dbReference type="Pfam" id="PF00217">
    <property type="entry name" value="ATP-gua_Ptrans"/>
    <property type="match status" value="1"/>
</dbReference>
<dbReference type="Proteomes" id="UP001178507">
    <property type="component" value="Unassembled WGS sequence"/>
</dbReference>
<feature type="domain" description="Phosphagen kinase C-terminal" evidence="10">
    <location>
        <begin position="136"/>
        <end position="399"/>
    </location>
</feature>
<dbReference type="Gene3D" id="1.10.135.10">
    <property type="entry name" value="ATP:guanido phosphotransferase, N-terminal domain"/>
    <property type="match status" value="1"/>
</dbReference>
<dbReference type="PANTHER" id="PTHR11547:SF38">
    <property type="entry name" value="ARGININE KINASE 1-RELATED"/>
    <property type="match status" value="1"/>
</dbReference>
<dbReference type="InterPro" id="IPR022413">
    <property type="entry name" value="ATP-guanido_PTrfase_N"/>
</dbReference>
<comment type="similarity">
    <text evidence="1 6">Belongs to the ATP:guanido phosphotransferase family.</text>
</comment>
<dbReference type="EMBL" id="CAUJNA010002824">
    <property type="protein sequence ID" value="CAJ1394395.1"/>
    <property type="molecule type" value="Genomic_DNA"/>
</dbReference>
<evidence type="ECO:0000256" key="6">
    <source>
        <dbReference type="PROSITE-ProRule" id="PRU00842"/>
    </source>
</evidence>
<evidence type="ECO:0000259" key="10">
    <source>
        <dbReference type="PROSITE" id="PS51510"/>
    </source>
</evidence>
<dbReference type="InterPro" id="IPR036802">
    <property type="entry name" value="ATP-guanido_PTrfase_N_sf"/>
</dbReference>
<evidence type="ECO:0000313" key="11">
    <source>
        <dbReference type="EMBL" id="CAJ1394395.1"/>
    </source>
</evidence>
<evidence type="ECO:0000256" key="7">
    <source>
        <dbReference type="PROSITE-ProRule" id="PRU00843"/>
    </source>
</evidence>
<feature type="region of interest" description="Disordered" evidence="8">
    <location>
        <begin position="494"/>
        <end position="537"/>
    </location>
</feature>
<dbReference type="GO" id="GO:0004111">
    <property type="term" value="F:creatine kinase activity"/>
    <property type="evidence" value="ECO:0007669"/>
    <property type="project" value="InterPro"/>
</dbReference>
<feature type="binding site" evidence="7">
    <location>
        <begin position="139"/>
        <end position="143"/>
    </location>
    <ligand>
        <name>ATP</name>
        <dbReference type="ChEBI" id="CHEBI:30616"/>
    </ligand>
</feature>